<sequence length="370" mass="40535">MNTRTPPARPRRRGCLAIAALLALAGCATQPPSAPVPDPVETRAEIARRIPASVADRQGWATDIQVAFTAQRIPPNAENICATLAVIEQESGYKADPPIANLPHVARAEIDRRAAALHVPKLVVDAALKLKSGDGRSYGDRLQHVRTERELSELYEDLIDRVPMGQRLFAGKNPVQTGGAMQVGIPFAQANAGGYPYAVDGSIRNEVFSRRGGLYFGIAHLLGYETPYTRKVHRFADYNAGWYASRNAAFQDAVAKVTGIPLSLDGDLLLPGAPLDKPGRTEAAVRTLSGQLGTDDRTIRRALARGDRLDFNDTDLYRRVFAIADAQAGRPLPRALIPDIRLDSPKITRELTTEWFATRVDARYRQCLQR</sequence>
<dbReference type="EMBL" id="VOHK01000008">
    <property type="protein sequence ID" value="TWT17849.1"/>
    <property type="molecule type" value="Genomic_DNA"/>
</dbReference>
<protein>
    <submittedName>
        <fullName evidence="2">DUF1615 domain-containing protein</fullName>
    </submittedName>
</protein>
<feature type="signal peptide" evidence="1">
    <location>
        <begin position="1"/>
        <end position="34"/>
    </location>
</feature>
<reference evidence="2 3" key="1">
    <citation type="journal article" date="2008" name="Int. J. Syst. Evol. Microbiol.">
        <title>Luteimonas marina sp. nov., isolated from seawater.</title>
        <authorList>
            <person name="Baik K.S."/>
            <person name="Park S.C."/>
            <person name="Kim M.S."/>
            <person name="Kim E.M."/>
            <person name="Park C."/>
            <person name="Chun J."/>
            <person name="Seong C.N."/>
        </authorList>
    </citation>
    <scope>NUCLEOTIDE SEQUENCE [LARGE SCALE GENOMIC DNA]</scope>
    <source>
        <strain evidence="2 3">FR1330</strain>
    </source>
</reference>
<dbReference type="PROSITE" id="PS51257">
    <property type="entry name" value="PROKAR_LIPOPROTEIN"/>
    <property type="match status" value="1"/>
</dbReference>
<name>A0A5C5TWF6_9GAMM</name>
<dbReference type="OrthoDB" id="596976at2"/>
<feature type="chain" id="PRO_5022842208" evidence="1">
    <location>
        <begin position="35"/>
        <end position="370"/>
    </location>
</feature>
<accession>A0A5C5TWF6</accession>
<gene>
    <name evidence="2" type="ORF">FQY83_16305</name>
</gene>
<dbReference type="RefSeq" id="WP_146389060.1">
    <property type="nucleotide sequence ID" value="NZ_VOHK01000008.1"/>
</dbReference>
<keyword evidence="3" id="KW-1185">Reference proteome</keyword>
<dbReference type="Proteomes" id="UP000319980">
    <property type="component" value="Unassembled WGS sequence"/>
</dbReference>
<evidence type="ECO:0000313" key="3">
    <source>
        <dbReference type="Proteomes" id="UP000319980"/>
    </source>
</evidence>
<comment type="caution">
    <text evidence="2">The sequence shown here is derived from an EMBL/GenBank/DDBJ whole genome shotgun (WGS) entry which is preliminary data.</text>
</comment>
<organism evidence="2 3">
    <name type="scientific">Luteimonas marina</name>
    <dbReference type="NCBI Taxonomy" id="488485"/>
    <lineage>
        <taxon>Bacteria</taxon>
        <taxon>Pseudomonadati</taxon>
        <taxon>Pseudomonadota</taxon>
        <taxon>Gammaproteobacteria</taxon>
        <taxon>Lysobacterales</taxon>
        <taxon>Lysobacteraceae</taxon>
        <taxon>Luteimonas</taxon>
    </lineage>
</organism>
<dbReference type="Pfam" id="PF07759">
    <property type="entry name" value="DUF1615"/>
    <property type="match status" value="1"/>
</dbReference>
<proteinExistence type="predicted"/>
<keyword evidence="1" id="KW-0732">Signal</keyword>
<evidence type="ECO:0000313" key="2">
    <source>
        <dbReference type="EMBL" id="TWT17849.1"/>
    </source>
</evidence>
<dbReference type="InterPro" id="IPR011673">
    <property type="entry name" value="DUF1615"/>
</dbReference>
<evidence type="ECO:0000256" key="1">
    <source>
        <dbReference type="SAM" id="SignalP"/>
    </source>
</evidence>
<dbReference type="AlphaFoldDB" id="A0A5C5TWF6"/>